<keyword evidence="2" id="KW-1185">Reference proteome</keyword>
<dbReference type="RefSeq" id="WP_210658783.1">
    <property type="nucleotide sequence ID" value="NZ_JAGKQQ010000001.1"/>
</dbReference>
<reference evidence="1 2" key="1">
    <citation type="submission" date="2021-04" db="EMBL/GenBank/DDBJ databases">
        <authorList>
            <person name="Ivanova A."/>
        </authorList>
    </citation>
    <scope>NUCLEOTIDE SEQUENCE [LARGE SCALE GENOMIC DNA]</scope>
    <source>
        <strain evidence="1 2">G18</strain>
    </source>
</reference>
<sequence>MPSDAQPEPIIPGLDGTPVPGGIRAIRMGNEPKLDNLSPEALRRVQEGKAIPSFFKLSSEDEKQIVPRLSVWLEPLTSVAQAWILVGANLKRRWVLFLKIDQIRTVIAPAVEKFPQTPPLEVEWERATRLTEAGDRVPETRTGWEGHAGITNLNKGNKTQREAIRWQLADLAVVQILSEEDLTSFINEQKSDHKSSSTPS</sequence>
<evidence type="ECO:0000313" key="1">
    <source>
        <dbReference type="EMBL" id="MBP3958625.1"/>
    </source>
</evidence>
<comment type="caution">
    <text evidence="1">The sequence shown here is derived from an EMBL/GenBank/DDBJ whole genome shotgun (WGS) entry which is preliminary data.</text>
</comment>
<protein>
    <submittedName>
        <fullName evidence="1">Uncharacterized protein</fullName>
    </submittedName>
</protein>
<gene>
    <name evidence="1" type="ORF">J8F10_25540</name>
</gene>
<evidence type="ECO:0000313" key="2">
    <source>
        <dbReference type="Proteomes" id="UP000676565"/>
    </source>
</evidence>
<name>A0ABS5BZG0_9BACT</name>
<organism evidence="1 2">
    <name type="scientific">Gemmata palustris</name>
    <dbReference type="NCBI Taxonomy" id="2822762"/>
    <lineage>
        <taxon>Bacteria</taxon>
        <taxon>Pseudomonadati</taxon>
        <taxon>Planctomycetota</taxon>
        <taxon>Planctomycetia</taxon>
        <taxon>Gemmatales</taxon>
        <taxon>Gemmataceae</taxon>
        <taxon>Gemmata</taxon>
    </lineage>
</organism>
<accession>A0ABS5BZG0</accession>
<dbReference type="EMBL" id="JAGKQQ010000001">
    <property type="protein sequence ID" value="MBP3958625.1"/>
    <property type="molecule type" value="Genomic_DNA"/>
</dbReference>
<proteinExistence type="predicted"/>
<dbReference type="Proteomes" id="UP000676565">
    <property type="component" value="Unassembled WGS sequence"/>
</dbReference>